<organism evidence="2 3">
    <name type="scientific">Nitratireductor aquimarinus</name>
    <dbReference type="NCBI Taxonomy" id="889300"/>
    <lineage>
        <taxon>Bacteria</taxon>
        <taxon>Pseudomonadati</taxon>
        <taxon>Pseudomonadota</taxon>
        <taxon>Alphaproteobacteria</taxon>
        <taxon>Hyphomicrobiales</taxon>
        <taxon>Phyllobacteriaceae</taxon>
        <taxon>Nitratireductor</taxon>
    </lineage>
</organism>
<keyword evidence="3" id="KW-1185">Reference proteome</keyword>
<evidence type="ECO:0000313" key="2">
    <source>
        <dbReference type="EMBL" id="MDV6225523.1"/>
    </source>
</evidence>
<name>A0ABU4AH16_9HYPH</name>
<dbReference type="RefSeq" id="WP_317560559.1">
    <property type="nucleotide sequence ID" value="NZ_JAWLIP010000001.1"/>
</dbReference>
<dbReference type="Proteomes" id="UP001185659">
    <property type="component" value="Unassembled WGS sequence"/>
</dbReference>
<feature type="compositionally biased region" description="Basic and acidic residues" evidence="1">
    <location>
        <begin position="302"/>
        <end position="311"/>
    </location>
</feature>
<evidence type="ECO:0000256" key="1">
    <source>
        <dbReference type="SAM" id="MobiDB-lite"/>
    </source>
</evidence>
<protein>
    <recommendedName>
        <fullName evidence="4">LysR substrate-binding domain-containing protein</fullName>
    </recommendedName>
</protein>
<comment type="caution">
    <text evidence="2">The sequence shown here is derived from an EMBL/GenBank/DDBJ whole genome shotgun (WGS) entry which is preliminary data.</text>
</comment>
<dbReference type="EMBL" id="JAWLIP010000001">
    <property type="protein sequence ID" value="MDV6225523.1"/>
    <property type="molecule type" value="Genomic_DNA"/>
</dbReference>
<reference evidence="2 3" key="1">
    <citation type="submission" date="2023-10" db="EMBL/GenBank/DDBJ databases">
        <authorList>
            <person name="Venkata Ramana C."/>
            <person name="Sasikala C."/>
            <person name="Dhurka M."/>
        </authorList>
    </citation>
    <scope>NUCLEOTIDE SEQUENCE [LARGE SCALE GENOMIC DNA]</scope>
    <source>
        <strain evidence="2 3">KCTC 32151</strain>
    </source>
</reference>
<dbReference type="Gene3D" id="3.40.190.10">
    <property type="entry name" value="Periplasmic binding protein-like II"/>
    <property type="match status" value="2"/>
</dbReference>
<dbReference type="SUPFAM" id="SSF53850">
    <property type="entry name" value="Periplasmic binding protein-like II"/>
    <property type="match status" value="1"/>
</dbReference>
<feature type="region of interest" description="Disordered" evidence="1">
    <location>
        <begin position="292"/>
        <end position="311"/>
    </location>
</feature>
<proteinExistence type="predicted"/>
<gene>
    <name evidence="2" type="ORF">R2G56_04415</name>
</gene>
<evidence type="ECO:0000313" key="3">
    <source>
        <dbReference type="Proteomes" id="UP001185659"/>
    </source>
</evidence>
<accession>A0ABU4AH16</accession>
<evidence type="ECO:0008006" key="4">
    <source>
        <dbReference type="Google" id="ProtNLM"/>
    </source>
</evidence>
<sequence length="311" mass="34937">MSWRIADSRRLEEMCDLGQVDAVFRALYPNEMGPDLISENAMRWMGSRELAEQTKRNSGSIPVVLTNPQSPLGIVAREWLRHRRVSYDVIGEEHDITNAMKLVANGAAVSPLPGFVFDGNPALHEDCVEVIPGGLEIRYGMFFDDKRFNLRLAMDIFELLQGELHRMPPPAFCLSGAGPGPSIDSSRQIGMPPRRSLRGAVMPRNCRQNFTQPPLCRQVRRARFQIMRRLIQNARSDAQTDAQIDALLSPQDEVSIVDSLFTMSKGHGHAGARDVLERVLEARLEARLARRMRQTIEQSPGNDDKRPRSAA</sequence>